<evidence type="ECO:0000313" key="4">
    <source>
        <dbReference type="EMBL" id="ALS97909.1"/>
    </source>
</evidence>
<dbReference type="PRINTS" id="PR00455">
    <property type="entry name" value="HTHTETR"/>
</dbReference>
<sequence>MSAVSGGEKVATKTAERILFTSLDLFNEHGETAVTSVDIAMELDISPGNLYYHFKGKEVIVLALFDMYRHKLSRILAAPDPDLSLQDFFCFLYLSLDCSSLFRFLYRNPTDLMEKYPALSRGFRQLLLTREETVARQLDYLRRNQQLKLPADSLAPLSEQIGLVFSQAANYYLIKEQMLDQKGFIQKCLGSILFLLRPYLKGDSEDVGVLKELIGELRFNQESSDE</sequence>
<dbReference type="Proteomes" id="UP000068447">
    <property type="component" value="Chromosome"/>
</dbReference>
<dbReference type="SUPFAM" id="SSF46689">
    <property type="entry name" value="Homeodomain-like"/>
    <property type="match status" value="1"/>
</dbReference>
<dbReference type="GO" id="GO:0000976">
    <property type="term" value="F:transcription cis-regulatory region binding"/>
    <property type="evidence" value="ECO:0007669"/>
    <property type="project" value="TreeGrafter"/>
</dbReference>
<reference evidence="4 5" key="1">
    <citation type="submission" date="2015-12" db="EMBL/GenBank/DDBJ databases">
        <title>Complete genome of Lacimicrobium alkaliphilum KCTC 32984.</title>
        <authorList>
            <person name="Kim S.-G."/>
            <person name="Lee Y.-J."/>
        </authorList>
    </citation>
    <scope>NUCLEOTIDE SEQUENCE [LARGE SCALE GENOMIC DNA]</scope>
    <source>
        <strain evidence="4 5">YelD216</strain>
    </source>
</reference>
<keyword evidence="1 2" id="KW-0238">DNA-binding</keyword>
<dbReference type="EMBL" id="CP013650">
    <property type="protein sequence ID" value="ALS97909.1"/>
    <property type="molecule type" value="Genomic_DNA"/>
</dbReference>
<dbReference type="STRING" id="1526571.AT746_06265"/>
<accession>A0A0U3B8B9</accession>
<dbReference type="KEGG" id="lal:AT746_06265"/>
<keyword evidence="5" id="KW-1185">Reference proteome</keyword>
<dbReference type="AlphaFoldDB" id="A0A0U3B8B9"/>
<dbReference type="InterPro" id="IPR009057">
    <property type="entry name" value="Homeodomain-like_sf"/>
</dbReference>
<feature type="DNA-binding region" description="H-T-H motif" evidence="2">
    <location>
        <begin position="35"/>
        <end position="54"/>
    </location>
</feature>
<dbReference type="PROSITE" id="PS50977">
    <property type="entry name" value="HTH_TETR_2"/>
    <property type="match status" value="1"/>
</dbReference>
<dbReference type="InterPro" id="IPR001647">
    <property type="entry name" value="HTH_TetR"/>
</dbReference>
<dbReference type="Pfam" id="PF13972">
    <property type="entry name" value="TetR"/>
    <property type="match status" value="1"/>
</dbReference>
<protein>
    <recommendedName>
        <fullName evidence="3">HTH tetR-type domain-containing protein</fullName>
    </recommendedName>
</protein>
<gene>
    <name evidence="4" type="ORF">AT746_06265</name>
</gene>
<evidence type="ECO:0000256" key="2">
    <source>
        <dbReference type="PROSITE-ProRule" id="PRU00335"/>
    </source>
</evidence>
<dbReference type="Gene3D" id="1.10.357.10">
    <property type="entry name" value="Tetracycline Repressor, domain 2"/>
    <property type="match status" value="1"/>
</dbReference>
<name>A0A0U3B8B9_9ALTE</name>
<evidence type="ECO:0000259" key="3">
    <source>
        <dbReference type="PROSITE" id="PS50977"/>
    </source>
</evidence>
<dbReference type="InterPro" id="IPR050109">
    <property type="entry name" value="HTH-type_TetR-like_transc_reg"/>
</dbReference>
<dbReference type="InterPro" id="IPR025722">
    <property type="entry name" value="TetR"/>
</dbReference>
<proteinExistence type="predicted"/>
<organism evidence="4 5">
    <name type="scientific">Lacimicrobium alkaliphilum</name>
    <dbReference type="NCBI Taxonomy" id="1526571"/>
    <lineage>
        <taxon>Bacteria</taxon>
        <taxon>Pseudomonadati</taxon>
        <taxon>Pseudomonadota</taxon>
        <taxon>Gammaproteobacteria</taxon>
        <taxon>Alteromonadales</taxon>
        <taxon>Alteromonadaceae</taxon>
        <taxon>Lacimicrobium</taxon>
    </lineage>
</organism>
<evidence type="ECO:0000313" key="5">
    <source>
        <dbReference type="Proteomes" id="UP000068447"/>
    </source>
</evidence>
<feature type="domain" description="HTH tetR-type" evidence="3">
    <location>
        <begin position="12"/>
        <end position="72"/>
    </location>
</feature>
<dbReference type="Pfam" id="PF00440">
    <property type="entry name" value="TetR_N"/>
    <property type="match status" value="1"/>
</dbReference>
<dbReference type="OrthoDB" id="8770705at2"/>
<evidence type="ECO:0000256" key="1">
    <source>
        <dbReference type="ARBA" id="ARBA00023125"/>
    </source>
</evidence>
<dbReference type="PANTHER" id="PTHR30055:SF223">
    <property type="entry name" value="HTH-TYPE TRANSCRIPTIONAL REGULATOR UIDR"/>
    <property type="match status" value="1"/>
</dbReference>
<dbReference type="GO" id="GO:0003700">
    <property type="term" value="F:DNA-binding transcription factor activity"/>
    <property type="evidence" value="ECO:0007669"/>
    <property type="project" value="TreeGrafter"/>
</dbReference>
<dbReference type="PANTHER" id="PTHR30055">
    <property type="entry name" value="HTH-TYPE TRANSCRIPTIONAL REGULATOR RUTR"/>
    <property type="match status" value="1"/>
</dbReference>